<name>A0ABU7JLA7_9GAMM</name>
<sequence>MWRTFFPCLGFILLLSACGSDPDAEISPPQEAPFTFQHQGLTGITVNRLYQQQDWLLAATSDGLYLSHGDGSWQQAGLAGYSLFDVVAITEQHFMASSYRQDDDGYFHYLLFESYNAGGDWLEVKHQFGFAGEEEGIYGLLYDAEKSRLYASGIEVLAYSDDFGLSWQIIHGFWGGFGQPKSALAYHAQHNELWYGGQGAMENPVLFQVPLDGSEATIYPTLFPAPAVVYGIRFVPNDADTLYISGEGGIVKSTDYGNHWHNLLGDVDYRFYYDLAIDPADPQRLFTAGWDKKFDEPQPLILEWSYDGGAKWQRYQYPAAASFYGGVRSMLLVQEQDATVLYLGLWRGGIMRVTPR</sequence>
<evidence type="ECO:0000256" key="1">
    <source>
        <dbReference type="SAM" id="SignalP"/>
    </source>
</evidence>
<accession>A0ABU7JLA7</accession>
<dbReference type="RefSeq" id="WP_330089211.1">
    <property type="nucleotide sequence ID" value="NZ_JAUGZK010000018.1"/>
</dbReference>
<comment type="caution">
    <text evidence="2">The sequence shown here is derived from an EMBL/GenBank/DDBJ whole genome shotgun (WGS) entry which is preliminary data.</text>
</comment>
<keyword evidence="3" id="KW-1185">Reference proteome</keyword>
<proteinExistence type="predicted"/>
<evidence type="ECO:0000313" key="2">
    <source>
        <dbReference type="EMBL" id="MEE2025900.1"/>
    </source>
</evidence>
<organism evidence="2 3">
    <name type="scientific">Alkalimonas mucilaginosa</name>
    <dbReference type="NCBI Taxonomy" id="3057676"/>
    <lineage>
        <taxon>Bacteria</taxon>
        <taxon>Pseudomonadati</taxon>
        <taxon>Pseudomonadota</taxon>
        <taxon>Gammaproteobacteria</taxon>
        <taxon>Alkalimonas</taxon>
    </lineage>
</organism>
<dbReference type="Gene3D" id="2.130.10.10">
    <property type="entry name" value="YVTN repeat-like/Quinoprotein amine dehydrogenase"/>
    <property type="match status" value="1"/>
</dbReference>
<dbReference type="InterPro" id="IPR015943">
    <property type="entry name" value="WD40/YVTN_repeat-like_dom_sf"/>
</dbReference>
<dbReference type="PROSITE" id="PS51257">
    <property type="entry name" value="PROKAR_LIPOPROTEIN"/>
    <property type="match status" value="1"/>
</dbReference>
<evidence type="ECO:0008006" key="4">
    <source>
        <dbReference type="Google" id="ProtNLM"/>
    </source>
</evidence>
<dbReference type="EMBL" id="JAUGZK010000018">
    <property type="protein sequence ID" value="MEE2025900.1"/>
    <property type="molecule type" value="Genomic_DNA"/>
</dbReference>
<evidence type="ECO:0000313" key="3">
    <source>
        <dbReference type="Proteomes" id="UP001339167"/>
    </source>
</evidence>
<reference evidence="2 3" key="1">
    <citation type="submission" date="2023-06" db="EMBL/GenBank/DDBJ databases">
        <title>Alkalimonas sp., MEB004 an alkaliphilic bacterium isolated from Lonar Lake, India.</title>
        <authorList>
            <person name="Joshi A."/>
            <person name="Thite S."/>
        </authorList>
    </citation>
    <scope>NUCLEOTIDE SEQUENCE [LARGE SCALE GENOMIC DNA]</scope>
    <source>
        <strain evidence="2 3">MEB004</strain>
    </source>
</reference>
<feature type="signal peptide" evidence="1">
    <location>
        <begin position="1"/>
        <end position="19"/>
    </location>
</feature>
<dbReference type="SUPFAM" id="SSF110296">
    <property type="entry name" value="Oligoxyloglucan reducing end-specific cellobiohydrolase"/>
    <property type="match status" value="2"/>
</dbReference>
<keyword evidence="1" id="KW-0732">Signal</keyword>
<dbReference type="Proteomes" id="UP001339167">
    <property type="component" value="Unassembled WGS sequence"/>
</dbReference>
<gene>
    <name evidence="2" type="ORF">QWF21_16795</name>
</gene>
<protein>
    <recommendedName>
        <fullName evidence="4">Glycosyl hydrolase</fullName>
    </recommendedName>
</protein>
<feature type="chain" id="PRO_5046906130" description="Glycosyl hydrolase" evidence="1">
    <location>
        <begin position="20"/>
        <end position="356"/>
    </location>
</feature>